<accession>A0A9D5AFB4</accession>
<dbReference type="AlphaFoldDB" id="A0A9D5AFB4"/>
<keyword evidence="3" id="KW-1185">Reference proteome</keyword>
<evidence type="ECO:0000313" key="2">
    <source>
        <dbReference type="EMBL" id="KAI5409462.1"/>
    </source>
</evidence>
<dbReference type="Proteomes" id="UP001058974">
    <property type="component" value="Chromosome 5"/>
</dbReference>
<reference evidence="2 3" key="1">
    <citation type="journal article" date="2022" name="Nat. Genet.">
        <title>Improved pea reference genome and pan-genome highlight genomic features and evolutionary characteristics.</title>
        <authorList>
            <person name="Yang T."/>
            <person name="Liu R."/>
            <person name="Luo Y."/>
            <person name="Hu S."/>
            <person name="Wang D."/>
            <person name="Wang C."/>
            <person name="Pandey M.K."/>
            <person name="Ge S."/>
            <person name="Xu Q."/>
            <person name="Li N."/>
            <person name="Li G."/>
            <person name="Huang Y."/>
            <person name="Saxena R.K."/>
            <person name="Ji Y."/>
            <person name="Li M."/>
            <person name="Yan X."/>
            <person name="He Y."/>
            <person name="Liu Y."/>
            <person name="Wang X."/>
            <person name="Xiang C."/>
            <person name="Varshney R.K."/>
            <person name="Ding H."/>
            <person name="Gao S."/>
            <person name="Zong X."/>
        </authorList>
    </citation>
    <scope>NUCLEOTIDE SEQUENCE [LARGE SCALE GENOMIC DNA]</scope>
    <source>
        <strain evidence="2 3">cv. Zhongwan 6</strain>
    </source>
</reference>
<sequence>MPTPSISLTGAKSSILISATEHRDTMTPAFERRDTSLSSTQTEWAAKSGTLSHFVANLGSLVEIRLEDTKKSLKRVSLLTLLEYLEGIESKDPNTTTPREYMLSVDILWVLQQYRKDDRVIVPTLKVCWYEGLENILYVLEALVPCFKSTPTMQI</sequence>
<proteinExistence type="predicted"/>
<dbReference type="EMBL" id="JAMSHJ010000005">
    <property type="protein sequence ID" value="KAI5409462.1"/>
    <property type="molecule type" value="Genomic_DNA"/>
</dbReference>
<feature type="domain" description="Tubulin-folding cofactor D C-terminal" evidence="1">
    <location>
        <begin position="70"/>
        <end position="128"/>
    </location>
</feature>
<comment type="caution">
    <text evidence="2">The sequence shown here is derived from an EMBL/GenBank/DDBJ whole genome shotgun (WGS) entry which is preliminary data.</text>
</comment>
<protein>
    <recommendedName>
        <fullName evidence="1">Tubulin-folding cofactor D C-terminal domain-containing protein</fullName>
    </recommendedName>
</protein>
<gene>
    <name evidence="2" type="ORF">KIW84_055049</name>
</gene>
<organism evidence="2 3">
    <name type="scientific">Pisum sativum</name>
    <name type="common">Garden pea</name>
    <name type="synonym">Lathyrus oleraceus</name>
    <dbReference type="NCBI Taxonomy" id="3888"/>
    <lineage>
        <taxon>Eukaryota</taxon>
        <taxon>Viridiplantae</taxon>
        <taxon>Streptophyta</taxon>
        <taxon>Embryophyta</taxon>
        <taxon>Tracheophyta</taxon>
        <taxon>Spermatophyta</taxon>
        <taxon>Magnoliopsida</taxon>
        <taxon>eudicotyledons</taxon>
        <taxon>Gunneridae</taxon>
        <taxon>Pentapetalae</taxon>
        <taxon>rosids</taxon>
        <taxon>fabids</taxon>
        <taxon>Fabales</taxon>
        <taxon>Fabaceae</taxon>
        <taxon>Papilionoideae</taxon>
        <taxon>50 kb inversion clade</taxon>
        <taxon>NPAAA clade</taxon>
        <taxon>Hologalegina</taxon>
        <taxon>IRL clade</taxon>
        <taxon>Fabeae</taxon>
        <taxon>Lathyrus</taxon>
    </lineage>
</organism>
<evidence type="ECO:0000259" key="1">
    <source>
        <dbReference type="Pfam" id="PF12612"/>
    </source>
</evidence>
<evidence type="ECO:0000313" key="3">
    <source>
        <dbReference type="Proteomes" id="UP001058974"/>
    </source>
</evidence>
<name>A0A9D5AFB4_PEA</name>
<dbReference type="InterPro" id="IPR022577">
    <property type="entry name" value="TBCD_C"/>
</dbReference>
<dbReference type="Pfam" id="PF12612">
    <property type="entry name" value="TFCD_C"/>
    <property type="match status" value="1"/>
</dbReference>
<dbReference type="Gramene" id="Psat05G0504900-T1">
    <property type="protein sequence ID" value="KAI5409462.1"/>
    <property type="gene ID" value="KIW84_055049"/>
</dbReference>